<proteinExistence type="predicted"/>
<dbReference type="EMBL" id="JALJOV010000312">
    <property type="protein sequence ID" value="KAK9864810.1"/>
    <property type="molecule type" value="Genomic_DNA"/>
</dbReference>
<comment type="caution">
    <text evidence="2">The sequence shown here is derived from an EMBL/GenBank/DDBJ whole genome shotgun (WGS) entry which is preliminary data.</text>
</comment>
<dbReference type="Proteomes" id="UP001485043">
    <property type="component" value="Unassembled WGS sequence"/>
</dbReference>
<evidence type="ECO:0000313" key="2">
    <source>
        <dbReference type="EMBL" id="KAK9864810.1"/>
    </source>
</evidence>
<accession>A0AAW1T6V0</accession>
<feature type="coiled-coil region" evidence="1">
    <location>
        <begin position="71"/>
        <end position="102"/>
    </location>
</feature>
<evidence type="ECO:0000313" key="3">
    <source>
        <dbReference type="Proteomes" id="UP001485043"/>
    </source>
</evidence>
<gene>
    <name evidence="2" type="ORF">WJX84_008870</name>
</gene>
<organism evidence="2 3">
    <name type="scientific">Apatococcus fuscideae</name>
    <dbReference type="NCBI Taxonomy" id="2026836"/>
    <lineage>
        <taxon>Eukaryota</taxon>
        <taxon>Viridiplantae</taxon>
        <taxon>Chlorophyta</taxon>
        <taxon>core chlorophytes</taxon>
        <taxon>Trebouxiophyceae</taxon>
        <taxon>Chlorellales</taxon>
        <taxon>Chlorellaceae</taxon>
        <taxon>Apatococcus</taxon>
    </lineage>
</organism>
<reference evidence="2 3" key="1">
    <citation type="journal article" date="2024" name="Nat. Commun.">
        <title>Phylogenomics reveals the evolutionary origins of lichenization in chlorophyte algae.</title>
        <authorList>
            <person name="Puginier C."/>
            <person name="Libourel C."/>
            <person name="Otte J."/>
            <person name="Skaloud P."/>
            <person name="Haon M."/>
            <person name="Grisel S."/>
            <person name="Petersen M."/>
            <person name="Berrin J.G."/>
            <person name="Delaux P.M."/>
            <person name="Dal Grande F."/>
            <person name="Keller J."/>
        </authorList>
    </citation>
    <scope>NUCLEOTIDE SEQUENCE [LARGE SCALE GENOMIC DNA]</scope>
    <source>
        <strain evidence="2 3">SAG 2523</strain>
    </source>
</reference>
<protein>
    <submittedName>
        <fullName evidence="2">Uncharacterized protein</fullName>
    </submittedName>
</protein>
<evidence type="ECO:0000256" key="1">
    <source>
        <dbReference type="SAM" id="Coils"/>
    </source>
</evidence>
<name>A0AAW1T6V0_9CHLO</name>
<dbReference type="AlphaFoldDB" id="A0AAW1T6V0"/>
<sequence length="118" mass="12838">MASSTAHKLCSSPLALTRPVAAASSRCARLVVRAQQERPATAVESRVFQIQSWASSVVKPAEQNKKLADTKERIDKELASAISQLDSEKEDALKNLDEQVNKLAGEILERVLPEGVKV</sequence>
<keyword evidence="1" id="KW-0175">Coiled coil</keyword>
<keyword evidence="3" id="KW-1185">Reference proteome</keyword>